<accession>A0AAD2K6L9</accession>
<dbReference type="GO" id="GO:0005744">
    <property type="term" value="C:TIM23 mitochondrial import inner membrane translocase complex"/>
    <property type="evidence" value="ECO:0007669"/>
    <property type="project" value="UniProtKB-UniRule"/>
</dbReference>
<keyword evidence="4 9" id="KW-0812">Transmembrane</keyword>
<dbReference type="Gene3D" id="3.10.450.320">
    <property type="entry name" value="Mitochondrial import inner membrane translocase subunit Tim21"/>
    <property type="match status" value="1"/>
</dbReference>
<name>A0AAD2K6L9_9AGAR</name>
<dbReference type="EMBL" id="CAVNYO010000440">
    <property type="protein sequence ID" value="CAK5280076.1"/>
    <property type="molecule type" value="Genomic_DNA"/>
</dbReference>
<evidence type="ECO:0000256" key="5">
    <source>
        <dbReference type="ARBA" id="ARBA00022946"/>
    </source>
</evidence>
<evidence type="ECO:0000256" key="7">
    <source>
        <dbReference type="ARBA" id="ARBA00023128"/>
    </source>
</evidence>
<keyword evidence="5" id="KW-0809">Transit peptide</keyword>
<keyword evidence="7 9" id="KW-0496">Mitochondrion</keyword>
<keyword evidence="9" id="KW-0813">Transport</keyword>
<dbReference type="AlphaFoldDB" id="A0AAD2K6L9"/>
<keyword evidence="6 9" id="KW-1133">Transmembrane helix</keyword>
<reference evidence="11" key="1">
    <citation type="submission" date="2023-11" db="EMBL/GenBank/DDBJ databases">
        <authorList>
            <person name="De Vega J J."/>
            <person name="De Vega J J."/>
        </authorList>
    </citation>
    <scope>NUCLEOTIDE SEQUENCE</scope>
</reference>
<dbReference type="InterPro" id="IPR013261">
    <property type="entry name" value="Tim21"/>
</dbReference>
<evidence type="ECO:0000256" key="8">
    <source>
        <dbReference type="ARBA" id="ARBA00023136"/>
    </source>
</evidence>
<evidence type="ECO:0000256" key="1">
    <source>
        <dbReference type="ARBA" id="ARBA00004304"/>
    </source>
</evidence>
<dbReference type="Proteomes" id="UP001295794">
    <property type="component" value="Unassembled WGS sequence"/>
</dbReference>
<comment type="subcellular location">
    <subcellularLocation>
        <location evidence="9">Mitochondrion inner membrane</location>
        <topology evidence="9">Single-pass membrane protein</topology>
    </subcellularLocation>
    <subcellularLocation>
        <location evidence="1">Mitochondrion membrane</location>
        <topology evidence="1">Single-pass membrane protein</topology>
    </subcellularLocation>
</comment>
<evidence type="ECO:0000256" key="3">
    <source>
        <dbReference type="ARBA" id="ARBA00020726"/>
    </source>
</evidence>
<evidence type="ECO:0000313" key="12">
    <source>
        <dbReference type="Proteomes" id="UP001295794"/>
    </source>
</evidence>
<evidence type="ECO:0000256" key="4">
    <source>
        <dbReference type="ARBA" id="ARBA00022692"/>
    </source>
</evidence>
<dbReference type="GO" id="GO:0030150">
    <property type="term" value="P:protein import into mitochondrial matrix"/>
    <property type="evidence" value="ECO:0007669"/>
    <property type="project" value="UniProtKB-UniRule"/>
</dbReference>
<gene>
    <name evidence="11" type="ORF">MYCIT1_LOCUS30504</name>
</gene>
<dbReference type="InterPro" id="IPR038552">
    <property type="entry name" value="Tim21_IMS_sf"/>
</dbReference>
<evidence type="ECO:0000313" key="11">
    <source>
        <dbReference type="EMBL" id="CAK5280076.1"/>
    </source>
</evidence>
<evidence type="ECO:0000256" key="2">
    <source>
        <dbReference type="ARBA" id="ARBA00010867"/>
    </source>
</evidence>
<dbReference type="PANTHER" id="PTHR13032">
    <property type="entry name" value="MITOCHONDRIAL IMPORT INNER MEMBRANE TRANSLOCASE SUBUNIT TIM21"/>
    <property type="match status" value="1"/>
</dbReference>
<feature type="transmembrane region" description="Helical" evidence="9">
    <location>
        <begin position="97"/>
        <end position="119"/>
    </location>
</feature>
<comment type="caution">
    <text evidence="11">The sequence shown here is derived from an EMBL/GenBank/DDBJ whole genome shotgun (WGS) entry which is preliminary data.</text>
</comment>
<keyword evidence="9" id="KW-0811">Translocation</keyword>
<proteinExistence type="inferred from homology"/>
<evidence type="ECO:0000256" key="10">
    <source>
        <dbReference type="SAM" id="MobiDB-lite"/>
    </source>
</evidence>
<keyword evidence="8 9" id="KW-0472">Membrane</keyword>
<comment type="function">
    <text evidence="9">Essential component of the TIM23 complex, a complex that mediates the translocation of transit peptide-containing proteins across the mitochondrial inner membrane.</text>
</comment>
<organism evidence="11 12">
    <name type="scientific">Mycena citricolor</name>
    <dbReference type="NCBI Taxonomy" id="2018698"/>
    <lineage>
        <taxon>Eukaryota</taxon>
        <taxon>Fungi</taxon>
        <taxon>Dikarya</taxon>
        <taxon>Basidiomycota</taxon>
        <taxon>Agaricomycotina</taxon>
        <taxon>Agaricomycetes</taxon>
        <taxon>Agaricomycetidae</taxon>
        <taxon>Agaricales</taxon>
        <taxon>Marasmiineae</taxon>
        <taxon>Mycenaceae</taxon>
        <taxon>Mycena</taxon>
    </lineage>
</organism>
<dbReference type="PANTHER" id="PTHR13032:SF6">
    <property type="entry name" value="MITOCHONDRIAL IMPORT INNER MEMBRANE TRANSLOCASE SUBUNIT TIM21"/>
    <property type="match status" value="1"/>
</dbReference>
<feature type="compositionally biased region" description="Low complexity" evidence="10">
    <location>
        <begin position="37"/>
        <end position="51"/>
    </location>
</feature>
<keyword evidence="9" id="KW-0653">Protein transport</keyword>
<dbReference type="Pfam" id="PF08294">
    <property type="entry name" value="TIM21"/>
    <property type="match status" value="1"/>
</dbReference>
<comment type="subunit">
    <text evidence="9">Component of the TIM23 complex.</text>
</comment>
<comment type="similarity">
    <text evidence="2 9">Belongs to the TIM21 family.</text>
</comment>
<keyword evidence="12" id="KW-1185">Reference proteome</keyword>
<protein>
    <recommendedName>
        <fullName evidence="3 9">Mitochondrial import inner membrane translocase subunit Tim21</fullName>
    </recommendedName>
</protein>
<keyword evidence="9" id="KW-0999">Mitochondrion inner membrane</keyword>
<evidence type="ECO:0000256" key="6">
    <source>
        <dbReference type="ARBA" id="ARBA00022989"/>
    </source>
</evidence>
<feature type="region of interest" description="Disordered" evidence="10">
    <location>
        <begin position="36"/>
        <end position="80"/>
    </location>
</feature>
<evidence type="ECO:0000256" key="9">
    <source>
        <dbReference type="RuleBase" id="RU367142"/>
    </source>
</evidence>
<sequence>MSFRVVNFCGRLSCRRQLLTGWRTYSTHKTSSAARPSILSQSLDQNSSSQDKGPFQLGLGLGQPARSAEKPPPKWSELSTAGKVSVVKRTTARTTNLTVIVVGAGLSAVLIYCLTSELFSKNSPSVLYDDACERIKSSPRLAKHLDGVPRFHVDPPIAGVRPRHRNRHVNSAIRVDATGREHMFLNFYLQAEPQKPSFSESLSIWAEDKLSRVPEMNAEEILSAGQDWAVRVWDRCKDAFKFLSGTESPLTPSSNIWTVENKAEKTDDQPSGGFMGMFSSLRRSRGGGTEPVLQQKTDTRTFNEGEVHVNFVKNNHDEFVLRYIIVELPNSRSRNPLRVFVERTPGVRDNEPVLRWNS</sequence>